<protein>
    <recommendedName>
        <fullName evidence="3">YD repeat-containing protein</fullName>
    </recommendedName>
</protein>
<dbReference type="EMBL" id="JAICCF010000005">
    <property type="protein sequence ID" value="MBW8687917.1"/>
    <property type="molecule type" value="Genomic_DNA"/>
</dbReference>
<comment type="caution">
    <text evidence="1">The sequence shown here is derived from an EMBL/GenBank/DDBJ whole genome shotgun (WGS) entry which is preliminary data.</text>
</comment>
<sequence>MWTQMEYPARPQFKYVYDNQGRLSQMIIAGENFDLGGGFSKWHFYYYDSQGRIAGDTCYLGQDAIIGADRPIYTTAIPMKYVTEYDTFEYDAQNRIISETHTYFDEQTFTRSYSYNTAGNRIADWWTGELQYDDKVNFNRTDPVLQFLNRDYSVNNLKTGTSYNSYGLPVSFPANEYLHPFGNSWAIGGCTFTYACNPGSQKPSHHK</sequence>
<dbReference type="Gene3D" id="2.180.10.10">
    <property type="entry name" value="RHS repeat-associated core"/>
    <property type="match status" value="1"/>
</dbReference>
<proteinExistence type="predicted"/>
<gene>
    <name evidence="1" type="ORF">K1Y79_26500</name>
</gene>
<name>A0ABS7GM96_9BACT</name>
<accession>A0ABS7GM96</accession>
<dbReference type="Proteomes" id="UP000812961">
    <property type="component" value="Unassembled WGS sequence"/>
</dbReference>
<evidence type="ECO:0000313" key="2">
    <source>
        <dbReference type="Proteomes" id="UP000812961"/>
    </source>
</evidence>
<reference evidence="1 2" key="1">
    <citation type="submission" date="2021-08" db="EMBL/GenBank/DDBJ databases">
        <title>The genome sequence of Chitinophaga sp. B61.</title>
        <authorList>
            <person name="Zhang X."/>
        </authorList>
    </citation>
    <scope>NUCLEOTIDE SEQUENCE [LARGE SCALE GENOMIC DNA]</scope>
    <source>
        <strain evidence="1 2">B61</strain>
    </source>
</reference>
<evidence type="ECO:0008006" key="3">
    <source>
        <dbReference type="Google" id="ProtNLM"/>
    </source>
</evidence>
<evidence type="ECO:0000313" key="1">
    <source>
        <dbReference type="EMBL" id="MBW8687917.1"/>
    </source>
</evidence>
<organism evidence="1 2">
    <name type="scientific">Chitinophaga rhizophila</name>
    <dbReference type="NCBI Taxonomy" id="2866212"/>
    <lineage>
        <taxon>Bacteria</taxon>
        <taxon>Pseudomonadati</taxon>
        <taxon>Bacteroidota</taxon>
        <taxon>Chitinophagia</taxon>
        <taxon>Chitinophagales</taxon>
        <taxon>Chitinophagaceae</taxon>
        <taxon>Chitinophaga</taxon>
    </lineage>
</organism>
<keyword evidence="2" id="KW-1185">Reference proteome</keyword>